<evidence type="ECO:0000259" key="3">
    <source>
        <dbReference type="Pfam" id="PF13649"/>
    </source>
</evidence>
<dbReference type="PANTHER" id="PTHR43861">
    <property type="entry name" value="TRANS-ACONITATE 2-METHYLTRANSFERASE-RELATED"/>
    <property type="match status" value="1"/>
</dbReference>
<dbReference type="PANTHER" id="PTHR43861:SF1">
    <property type="entry name" value="TRANS-ACONITATE 2-METHYLTRANSFERASE"/>
    <property type="match status" value="1"/>
</dbReference>
<reference evidence="4 5" key="1">
    <citation type="submission" date="2021-11" db="EMBL/GenBank/DDBJ databases">
        <title>Aliifidinibius sp. nov., a new bacterium isolated from saline soil.</title>
        <authorList>
            <person name="Galisteo C."/>
            <person name="De La Haba R."/>
            <person name="Sanchez-Porro C."/>
            <person name="Ventosa A."/>
        </authorList>
    </citation>
    <scope>NUCLEOTIDE SEQUENCE [LARGE SCALE GENOMIC DNA]</scope>
    <source>
        <strain evidence="4 5">KACC 190600</strain>
    </source>
</reference>
<protein>
    <submittedName>
        <fullName evidence="4">Class I SAM-dependent methyltransferase</fullName>
    </submittedName>
</protein>
<keyword evidence="1 4" id="KW-0489">Methyltransferase</keyword>
<dbReference type="EMBL" id="JAJNDC010000001">
    <property type="protein sequence ID" value="MCW9711948.1"/>
    <property type="molecule type" value="Genomic_DNA"/>
</dbReference>
<evidence type="ECO:0000256" key="2">
    <source>
        <dbReference type="ARBA" id="ARBA00022679"/>
    </source>
</evidence>
<dbReference type="GO" id="GO:0008168">
    <property type="term" value="F:methyltransferase activity"/>
    <property type="evidence" value="ECO:0007669"/>
    <property type="project" value="UniProtKB-KW"/>
</dbReference>
<keyword evidence="5" id="KW-1185">Reference proteome</keyword>
<dbReference type="CDD" id="cd02440">
    <property type="entry name" value="AdoMet_MTases"/>
    <property type="match status" value="1"/>
</dbReference>
<dbReference type="RefSeq" id="WP_265787540.1">
    <property type="nucleotide sequence ID" value="NZ_BAABRS010000001.1"/>
</dbReference>
<proteinExistence type="predicted"/>
<evidence type="ECO:0000313" key="5">
    <source>
        <dbReference type="Proteomes" id="UP001207337"/>
    </source>
</evidence>
<dbReference type="Gene3D" id="3.40.50.150">
    <property type="entry name" value="Vaccinia Virus protein VP39"/>
    <property type="match status" value="1"/>
</dbReference>
<keyword evidence="2" id="KW-0808">Transferase</keyword>
<dbReference type="Pfam" id="PF13649">
    <property type="entry name" value="Methyltransf_25"/>
    <property type="match status" value="1"/>
</dbReference>
<comment type="caution">
    <text evidence="4">The sequence shown here is derived from an EMBL/GenBank/DDBJ whole genome shotgun (WGS) entry which is preliminary data.</text>
</comment>
<dbReference type="InterPro" id="IPR041698">
    <property type="entry name" value="Methyltransf_25"/>
</dbReference>
<organism evidence="4 5">
    <name type="scientific">Fodinibius salicampi</name>
    <dbReference type="NCBI Taxonomy" id="1920655"/>
    <lineage>
        <taxon>Bacteria</taxon>
        <taxon>Pseudomonadati</taxon>
        <taxon>Balneolota</taxon>
        <taxon>Balneolia</taxon>
        <taxon>Balneolales</taxon>
        <taxon>Balneolaceae</taxon>
        <taxon>Fodinibius</taxon>
    </lineage>
</organism>
<dbReference type="GO" id="GO:0032259">
    <property type="term" value="P:methylation"/>
    <property type="evidence" value="ECO:0007669"/>
    <property type="project" value="UniProtKB-KW"/>
</dbReference>
<dbReference type="InterPro" id="IPR029063">
    <property type="entry name" value="SAM-dependent_MTases_sf"/>
</dbReference>
<gene>
    <name evidence="4" type="ORF">LQ318_03430</name>
</gene>
<dbReference type="Proteomes" id="UP001207337">
    <property type="component" value="Unassembled WGS sequence"/>
</dbReference>
<evidence type="ECO:0000256" key="1">
    <source>
        <dbReference type="ARBA" id="ARBA00022603"/>
    </source>
</evidence>
<accession>A0ABT3PVS5</accession>
<name>A0ABT3PVS5_9BACT</name>
<evidence type="ECO:0000313" key="4">
    <source>
        <dbReference type="EMBL" id="MCW9711948.1"/>
    </source>
</evidence>
<dbReference type="SUPFAM" id="SSF53335">
    <property type="entry name" value="S-adenosyl-L-methionine-dependent methyltransferases"/>
    <property type="match status" value="1"/>
</dbReference>
<feature type="domain" description="Methyltransferase" evidence="3">
    <location>
        <begin position="53"/>
        <end position="151"/>
    </location>
</feature>
<sequence length="234" mass="26886">MKSTVDEIRERFDNDVDRFSNLETGQSATIDAPLVLELITQAAAKVNPDASHILDIGCGAGNYALKLHQILEDFNVDLIDLSKPMLERATERIEEVSQGEVFAMQGDIRELSLEDERYDIIVSAATLHHLRDEKEWEQVFAKVYRALKPGGSFWISDLVKQSVDALQSLMWQRYGEYLTDFRDKEYRDQVFSYIEKEDTPRSVIYQIDLMRSVGFREVEILHKNTNFAAFGGIK</sequence>